<sequence length="295" mass="32968">MKLILLGAGASYGSGPTEPYAPPLGNTLFNELEKRGGIAATMPSEIKDLFRENFEQGMAAYTEFTNDNTIGFQRELAHYLASFTPLPGNTYIDLIKEFGIKNTVYVSLNYDLLFELSASLENINTCYSTEKPDNYVSLLKIHGSCNFWPQIPVGQMDGVTIENCNVAIEAPVSSLNQRETLYRCEKEKGLAPAIALYAEGKSVKVSPSYVNRQLAEWKVSASKATKIAIIGVKVHEVDDHVWDIIGKSKAKVWYVGFSSDKSSFDVWKSNHKKKNAFFIESDFSKCIDILKKRFK</sequence>
<reference evidence="1 2" key="1">
    <citation type="submission" date="2006-03" db="EMBL/GenBank/DDBJ databases">
        <authorList>
            <person name="Pinhassi J."/>
            <person name="Pedros-Alio C."/>
            <person name="Ferriera S."/>
            <person name="Johnson J."/>
            <person name="Kravitz S."/>
            <person name="Halpern A."/>
            <person name="Remington K."/>
            <person name="Beeson K."/>
            <person name="Tran B."/>
            <person name="Rogers Y.-H."/>
            <person name="Friedman R."/>
            <person name="Venter J.C."/>
        </authorList>
    </citation>
    <scope>NUCLEOTIDE SEQUENCE [LARGE SCALE GENOMIC DNA]</scope>
    <source>
        <strain evidence="1 2">RED65</strain>
    </source>
</reference>
<protein>
    <recommendedName>
        <fullName evidence="3">Deacetylase sirtuin-type domain-containing protein</fullName>
    </recommendedName>
</protein>
<dbReference type="OrthoDB" id="7067962at2"/>
<evidence type="ECO:0008006" key="3">
    <source>
        <dbReference type="Google" id="ProtNLM"/>
    </source>
</evidence>
<comment type="caution">
    <text evidence="1">The sequence shown here is derived from an EMBL/GenBank/DDBJ whole genome shotgun (WGS) entry which is preliminary data.</text>
</comment>
<accession>Q1N324</accession>
<gene>
    <name evidence="1" type="ORF">RED65_06358</name>
</gene>
<name>Q1N324_9GAMM</name>
<dbReference type="RefSeq" id="WP_007016096.1">
    <property type="nucleotide sequence ID" value="NZ_AAQH01000006.1"/>
</dbReference>
<dbReference type="HOGENOM" id="CLU_914691_0_0_6"/>
<dbReference type="Proteomes" id="UP000004263">
    <property type="component" value="Unassembled WGS sequence"/>
</dbReference>
<evidence type="ECO:0000313" key="1">
    <source>
        <dbReference type="EMBL" id="EAT12495.1"/>
    </source>
</evidence>
<organism evidence="1 2">
    <name type="scientific">Bermanella marisrubri</name>
    <dbReference type="NCBI Taxonomy" id="207949"/>
    <lineage>
        <taxon>Bacteria</taxon>
        <taxon>Pseudomonadati</taxon>
        <taxon>Pseudomonadota</taxon>
        <taxon>Gammaproteobacteria</taxon>
        <taxon>Oceanospirillales</taxon>
        <taxon>Oceanospirillaceae</taxon>
        <taxon>Bermanella</taxon>
    </lineage>
</organism>
<dbReference type="STRING" id="207949.RED65_06358"/>
<dbReference type="AlphaFoldDB" id="Q1N324"/>
<dbReference type="EMBL" id="AAQH01000006">
    <property type="protein sequence ID" value="EAT12495.1"/>
    <property type="molecule type" value="Genomic_DNA"/>
</dbReference>
<keyword evidence="2" id="KW-1185">Reference proteome</keyword>
<proteinExistence type="predicted"/>
<evidence type="ECO:0000313" key="2">
    <source>
        <dbReference type="Proteomes" id="UP000004263"/>
    </source>
</evidence>